<protein>
    <submittedName>
        <fullName evidence="1">Uncharacterized protein</fullName>
    </submittedName>
</protein>
<evidence type="ECO:0000313" key="1">
    <source>
        <dbReference type="EMBL" id="CDW38738.1"/>
    </source>
</evidence>
<dbReference type="EMBL" id="HACA01021377">
    <property type="protein sequence ID" value="CDW38738.1"/>
    <property type="molecule type" value="Transcribed_RNA"/>
</dbReference>
<proteinExistence type="predicted"/>
<sequence length="45" mass="5463">MSLTYITDKQLISMTLSPFIRMYYFCNFRYFRVCLLKSTIATFSF</sequence>
<name>A0A0K2UKJ1_LEPSM</name>
<accession>A0A0K2UKJ1</accession>
<reference evidence="1" key="1">
    <citation type="submission" date="2014-05" db="EMBL/GenBank/DDBJ databases">
        <authorList>
            <person name="Chronopoulou M."/>
        </authorList>
    </citation>
    <scope>NUCLEOTIDE SEQUENCE</scope>
    <source>
        <tissue evidence="1">Whole organism</tissue>
    </source>
</reference>
<organism evidence="1">
    <name type="scientific">Lepeophtheirus salmonis</name>
    <name type="common">Salmon louse</name>
    <name type="synonym">Caligus salmonis</name>
    <dbReference type="NCBI Taxonomy" id="72036"/>
    <lineage>
        <taxon>Eukaryota</taxon>
        <taxon>Metazoa</taxon>
        <taxon>Ecdysozoa</taxon>
        <taxon>Arthropoda</taxon>
        <taxon>Crustacea</taxon>
        <taxon>Multicrustacea</taxon>
        <taxon>Hexanauplia</taxon>
        <taxon>Copepoda</taxon>
        <taxon>Siphonostomatoida</taxon>
        <taxon>Caligidae</taxon>
        <taxon>Lepeophtheirus</taxon>
    </lineage>
</organism>
<dbReference type="AlphaFoldDB" id="A0A0K2UKJ1"/>